<protein>
    <recommendedName>
        <fullName evidence="5">Lipoprotein</fullName>
    </recommendedName>
</protein>
<evidence type="ECO:0008006" key="5">
    <source>
        <dbReference type="Google" id="ProtNLM"/>
    </source>
</evidence>
<dbReference type="OrthoDB" id="4234221at2"/>
<dbReference type="EMBL" id="CP029192">
    <property type="protein sequence ID" value="QES35804.1"/>
    <property type="molecule type" value="Genomic_DNA"/>
</dbReference>
<evidence type="ECO:0000256" key="2">
    <source>
        <dbReference type="SAM" id="SignalP"/>
    </source>
</evidence>
<name>A0A5P2BZ98_STRVZ</name>
<accession>A0A5P2BZ98</accession>
<sequence length="191" mass="20022">MATSTYSVLRGTRVPALLLCAAAVLTACGDERPGAAGAPTQRDGGVPTPRVDGTAPSSGASPYVEPGVIDGAPHNRENNAYRRPAEVSLSGRAAAWDEAARIHPVLKRLWETKKWDAFSVRTELVDKLGYEDRLDVQEQYPTAEGDQEGALIGLSVGDDACVTGYIGATGFGADVNGRFPETGCVTPPTGH</sequence>
<feature type="region of interest" description="Disordered" evidence="1">
    <location>
        <begin position="31"/>
        <end position="78"/>
    </location>
</feature>
<proteinExistence type="predicted"/>
<dbReference type="AlphaFoldDB" id="A0A5P2BZ98"/>
<feature type="signal peptide" evidence="2">
    <location>
        <begin position="1"/>
        <end position="29"/>
    </location>
</feature>
<dbReference type="RefSeq" id="WP_150217881.1">
    <property type="nucleotide sequence ID" value="NZ_CP029192.1"/>
</dbReference>
<reference evidence="3 4" key="1">
    <citation type="submission" date="2018-05" db="EMBL/GenBank/DDBJ databases">
        <title>Streptomyces venezuelae.</title>
        <authorList>
            <person name="Kim W."/>
            <person name="Lee N."/>
            <person name="Cho B.-K."/>
        </authorList>
    </citation>
    <scope>NUCLEOTIDE SEQUENCE [LARGE SCALE GENOMIC DNA]</scope>
    <source>
        <strain evidence="3 4">ATCC 14584</strain>
    </source>
</reference>
<organism evidence="3 4">
    <name type="scientific">Streptomyces venezuelae</name>
    <dbReference type="NCBI Taxonomy" id="54571"/>
    <lineage>
        <taxon>Bacteria</taxon>
        <taxon>Bacillati</taxon>
        <taxon>Actinomycetota</taxon>
        <taxon>Actinomycetes</taxon>
        <taxon>Kitasatosporales</taxon>
        <taxon>Streptomycetaceae</taxon>
        <taxon>Streptomyces</taxon>
    </lineage>
</organism>
<feature type="chain" id="PRO_5038709999" description="Lipoprotein" evidence="2">
    <location>
        <begin position="30"/>
        <end position="191"/>
    </location>
</feature>
<keyword evidence="2" id="KW-0732">Signal</keyword>
<gene>
    <name evidence="3" type="ORF">DEJ48_22410</name>
</gene>
<evidence type="ECO:0000256" key="1">
    <source>
        <dbReference type="SAM" id="MobiDB-lite"/>
    </source>
</evidence>
<evidence type="ECO:0000313" key="4">
    <source>
        <dbReference type="Proteomes" id="UP000322927"/>
    </source>
</evidence>
<evidence type="ECO:0000313" key="3">
    <source>
        <dbReference type="EMBL" id="QES35804.1"/>
    </source>
</evidence>
<dbReference type="Proteomes" id="UP000322927">
    <property type="component" value="Chromosome"/>
</dbReference>